<keyword evidence="1" id="KW-0808">Transferase</keyword>
<comment type="catalytic activity">
    <reaction evidence="6">
        <text>dopamine + (9Z)-octadecenoyl-CoA = N-(9Z-octadecanoyl)-dopamine + CoA + H(+)</text>
        <dbReference type="Rhea" id="RHEA:51380"/>
        <dbReference type="ChEBI" id="CHEBI:15378"/>
        <dbReference type="ChEBI" id="CHEBI:31883"/>
        <dbReference type="ChEBI" id="CHEBI:57287"/>
        <dbReference type="ChEBI" id="CHEBI:57387"/>
        <dbReference type="ChEBI" id="CHEBI:59905"/>
    </reaction>
    <physiologicalReaction direction="left-to-right" evidence="6">
        <dbReference type="Rhea" id="RHEA:51381"/>
    </physiologicalReaction>
</comment>
<evidence type="ECO:0000256" key="2">
    <source>
        <dbReference type="ARBA" id="ARBA00023315"/>
    </source>
</evidence>
<dbReference type="Pfam" id="PF00583">
    <property type="entry name" value="Acetyltransf_1"/>
    <property type="match status" value="1"/>
</dbReference>
<dbReference type="InterPro" id="IPR016181">
    <property type="entry name" value="Acyl_CoA_acyltransferase"/>
</dbReference>
<dbReference type="Proteomes" id="UP001458880">
    <property type="component" value="Unassembled WGS sequence"/>
</dbReference>
<evidence type="ECO:0000256" key="6">
    <source>
        <dbReference type="ARBA" id="ARBA00050189"/>
    </source>
</evidence>
<keyword evidence="2" id="KW-0012">Acyltransferase</keyword>
<comment type="catalytic activity">
    <reaction evidence="12">
        <text>dopamine + hexadecanoyl-CoA = N-hexadecanoyl-dopamine + CoA + H(+)</text>
        <dbReference type="Rhea" id="RHEA:51376"/>
        <dbReference type="ChEBI" id="CHEBI:15378"/>
        <dbReference type="ChEBI" id="CHEBI:57287"/>
        <dbReference type="ChEBI" id="CHEBI:57379"/>
        <dbReference type="ChEBI" id="CHEBI:59905"/>
        <dbReference type="ChEBI" id="CHEBI:134058"/>
    </reaction>
    <physiologicalReaction direction="left-to-right" evidence="12">
        <dbReference type="Rhea" id="RHEA:51377"/>
    </physiologicalReaction>
</comment>
<dbReference type="FunFam" id="3.40.630.30:FF:000046">
    <property type="entry name" value="Dopamine N-acetyltransferase"/>
    <property type="match status" value="1"/>
</dbReference>
<evidence type="ECO:0000256" key="11">
    <source>
        <dbReference type="ARBA" id="ARBA00052178"/>
    </source>
</evidence>
<evidence type="ECO:0000313" key="16">
    <source>
        <dbReference type="Proteomes" id="UP001458880"/>
    </source>
</evidence>
<evidence type="ECO:0000256" key="5">
    <source>
        <dbReference type="ARBA" id="ARBA00039114"/>
    </source>
</evidence>
<evidence type="ECO:0000256" key="4">
    <source>
        <dbReference type="ARBA" id="ARBA00038182"/>
    </source>
</evidence>
<evidence type="ECO:0000313" key="15">
    <source>
        <dbReference type="EMBL" id="KAK9751376.1"/>
    </source>
</evidence>
<name>A0AAW1MUF1_POPJA</name>
<evidence type="ECO:0000256" key="3">
    <source>
        <dbReference type="ARBA" id="ARBA00037926"/>
    </source>
</evidence>
<keyword evidence="16" id="KW-1185">Reference proteome</keyword>
<comment type="pathway">
    <text evidence="3">Aromatic compound metabolism; melatonin biosynthesis; melatonin from serotonin: step 1/2.</text>
</comment>
<dbReference type="InterPro" id="IPR000182">
    <property type="entry name" value="GNAT_dom"/>
</dbReference>
<evidence type="ECO:0000256" key="7">
    <source>
        <dbReference type="ARBA" id="ARBA00050849"/>
    </source>
</evidence>
<comment type="catalytic activity">
    <reaction evidence="13">
        <text>serotonin + acetyl-CoA = N-acetylserotonin + CoA + H(+)</text>
        <dbReference type="Rhea" id="RHEA:25217"/>
        <dbReference type="ChEBI" id="CHEBI:15378"/>
        <dbReference type="ChEBI" id="CHEBI:17697"/>
        <dbReference type="ChEBI" id="CHEBI:57287"/>
        <dbReference type="ChEBI" id="CHEBI:57288"/>
        <dbReference type="ChEBI" id="CHEBI:350546"/>
        <dbReference type="EC" id="2.3.1.87"/>
    </reaction>
    <physiologicalReaction direction="left-to-right" evidence="13">
        <dbReference type="Rhea" id="RHEA:25218"/>
    </physiologicalReaction>
</comment>
<dbReference type="PANTHER" id="PTHR20905:SF1">
    <property type="entry name" value="AT07410P-RELATED"/>
    <property type="match status" value="1"/>
</dbReference>
<dbReference type="EMBL" id="JASPKY010000029">
    <property type="protein sequence ID" value="KAK9751376.1"/>
    <property type="molecule type" value="Genomic_DNA"/>
</dbReference>
<feature type="domain" description="N-acetyltransferase" evidence="14">
    <location>
        <begin position="91"/>
        <end position="200"/>
    </location>
</feature>
<evidence type="ECO:0000256" key="13">
    <source>
        <dbReference type="ARBA" id="ARBA00052491"/>
    </source>
</evidence>
<comment type="catalytic activity">
    <reaction evidence="7">
        <text>serotonin + octadecanoyl-CoA = N-octadecanoyl-serotonin + CoA + H(+)</text>
        <dbReference type="Rhea" id="RHEA:51400"/>
        <dbReference type="ChEBI" id="CHEBI:15378"/>
        <dbReference type="ChEBI" id="CHEBI:57287"/>
        <dbReference type="ChEBI" id="CHEBI:57394"/>
        <dbReference type="ChEBI" id="CHEBI:134065"/>
        <dbReference type="ChEBI" id="CHEBI:350546"/>
    </reaction>
    <physiologicalReaction direction="left-to-right" evidence="7">
        <dbReference type="Rhea" id="RHEA:51401"/>
    </physiologicalReaction>
</comment>
<dbReference type="AlphaFoldDB" id="A0AAW1MUF1"/>
<organism evidence="15 16">
    <name type="scientific">Popillia japonica</name>
    <name type="common">Japanese beetle</name>
    <dbReference type="NCBI Taxonomy" id="7064"/>
    <lineage>
        <taxon>Eukaryota</taxon>
        <taxon>Metazoa</taxon>
        <taxon>Ecdysozoa</taxon>
        <taxon>Arthropoda</taxon>
        <taxon>Hexapoda</taxon>
        <taxon>Insecta</taxon>
        <taxon>Pterygota</taxon>
        <taxon>Neoptera</taxon>
        <taxon>Endopterygota</taxon>
        <taxon>Coleoptera</taxon>
        <taxon>Polyphaga</taxon>
        <taxon>Scarabaeiformia</taxon>
        <taxon>Scarabaeidae</taxon>
        <taxon>Rutelinae</taxon>
        <taxon>Popillia</taxon>
    </lineage>
</organism>
<evidence type="ECO:0000256" key="1">
    <source>
        <dbReference type="ARBA" id="ARBA00022679"/>
    </source>
</evidence>
<comment type="catalytic activity">
    <reaction evidence="9">
        <text>dopamine + acetyl-CoA = N-acetyldopamine + CoA + H(+)</text>
        <dbReference type="Rhea" id="RHEA:51388"/>
        <dbReference type="ChEBI" id="CHEBI:15378"/>
        <dbReference type="ChEBI" id="CHEBI:57287"/>
        <dbReference type="ChEBI" id="CHEBI:57288"/>
        <dbReference type="ChEBI" id="CHEBI:59905"/>
        <dbReference type="ChEBI" id="CHEBI:125678"/>
    </reaction>
    <physiologicalReaction direction="left-to-right" evidence="9">
        <dbReference type="Rhea" id="RHEA:51389"/>
    </physiologicalReaction>
</comment>
<comment type="catalytic activity">
    <reaction evidence="11">
        <text>serotonin + hexadecanoyl-CoA = N-hexadecanoyl-serotonin + CoA + H(+)</text>
        <dbReference type="Rhea" id="RHEA:51384"/>
        <dbReference type="ChEBI" id="CHEBI:15378"/>
        <dbReference type="ChEBI" id="CHEBI:57287"/>
        <dbReference type="ChEBI" id="CHEBI:57379"/>
        <dbReference type="ChEBI" id="CHEBI:134059"/>
        <dbReference type="ChEBI" id="CHEBI:350546"/>
    </reaction>
    <physiologicalReaction direction="left-to-right" evidence="11">
        <dbReference type="Rhea" id="RHEA:51385"/>
    </physiologicalReaction>
</comment>
<dbReference type="Gene3D" id="3.40.630.30">
    <property type="match status" value="1"/>
</dbReference>
<gene>
    <name evidence="15" type="ORF">QE152_g5196</name>
</gene>
<comment type="caution">
    <text evidence="15">The sequence shown here is derived from an EMBL/GenBank/DDBJ whole genome shotgun (WGS) entry which is preliminary data.</text>
</comment>
<evidence type="ECO:0000256" key="8">
    <source>
        <dbReference type="ARBA" id="ARBA00051284"/>
    </source>
</evidence>
<comment type="similarity">
    <text evidence="4">Belongs to the acetyltransferase family. AANAT subfamily.</text>
</comment>
<proteinExistence type="inferred from homology"/>
<dbReference type="GO" id="GO:0004059">
    <property type="term" value="F:aralkylamine N-acetyltransferase activity"/>
    <property type="evidence" value="ECO:0007669"/>
    <property type="project" value="UniProtKB-EC"/>
</dbReference>
<accession>A0AAW1MUF1</accession>
<reference evidence="15 16" key="1">
    <citation type="journal article" date="2024" name="BMC Genomics">
        <title>De novo assembly and annotation of Popillia japonica's genome with initial clues to its potential as an invasive pest.</title>
        <authorList>
            <person name="Cucini C."/>
            <person name="Boschi S."/>
            <person name="Funari R."/>
            <person name="Cardaioli E."/>
            <person name="Iannotti N."/>
            <person name="Marturano G."/>
            <person name="Paoli F."/>
            <person name="Bruttini M."/>
            <person name="Carapelli A."/>
            <person name="Frati F."/>
            <person name="Nardi F."/>
        </authorList>
    </citation>
    <scope>NUCLEOTIDE SEQUENCE [LARGE SCALE GENOMIC DNA]</scope>
    <source>
        <strain evidence="15">DMR45628</strain>
    </source>
</reference>
<evidence type="ECO:0000256" key="12">
    <source>
        <dbReference type="ARBA" id="ARBA00052335"/>
    </source>
</evidence>
<comment type="catalytic activity">
    <reaction evidence="8">
        <text>serotonin + (5Z,8Z,11Z,14Z)-eicosatetraenoyl-CoA = N-[(5Z,8Z,11Z,14Z)-eicosatetraenoyl]-serotonin + CoA + H(+)</text>
        <dbReference type="Rhea" id="RHEA:51396"/>
        <dbReference type="ChEBI" id="CHEBI:15378"/>
        <dbReference type="ChEBI" id="CHEBI:57287"/>
        <dbReference type="ChEBI" id="CHEBI:57368"/>
        <dbReference type="ChEBI" id="CHEBI:132255"/>
        <dbReference type="ChEBI" id="CHEBI:350546"/>
    </reaction>
    <physiologicalReaction direction="left-to-right" evidence="8">
        <dbReference type="Rhea" id="RHEA:51397"/>
    </physiologicalReaction>
</comment>
<dbReference type="EC" id="2.3.1.87" evidence="5"/>
<comment type="catalytic activity">
    <reaction evidence="10">
        <text>serotonin + (9Z)-octadecenoyl-CoA = N-(9Z-octadecenoyl)-serotonin + CoA + H(+)</text>
        <dbReference type="Rhea" id="RHEA:51392"/>
        <dbReference type="ChEBI" id="CHEBI:15378"/>
        <dbReference type="ChEBI" id="CHEBI:57287"/>
        <dbReference type="ChEBI" id="CHEBI:57387"/>
        <dbReference type="ChEBI" id="CHEBI:134064"/>
        <dbReference type="ChEBI" id="CHEBI:350546"/>
    </reaction>
    <physiologicalReaction direction="left-to-right" evidence="10">
        <dbReference type="Rhea" id="RHEA:51393"/>
    </physiologicalReaction>
</comment>
<protein>
    <recommendedName>
        <fullName evidence="5">aralkylamine N-acetyltransferase</fullName>
        <ecNumber evidence="5">2.3.1.87</ecNumber>
    </recommendedName>
</protein>
<evidence type="ECO:0000256" key="10">
    <source>
        <dbReference type="ARBA" id="ARBA00051823"/>
    </source>
</evidence>
<dbReference type="SUPFAM" id="SSF55729">
    <property type="entry name" value="Acyl-CoA N-acyltransferases (Nat)"/>
    <property type="match status" value="1"/>
</dbReference>
<dbReference type="CDD" id="cd04301">
    <property type="entry name" value="NAT_SF"/>
    <property type="match status" value="1"/>
</dbReference>
<evidence type="ECO:0000256" key="9">
    <source>
        <dbReference type="ARBA" id="ARBA00051711"/>
    </source>
</evidence>
<evidence type="ECO:0000259" key="14">
    <source>
        <dbReference type="Pfam" id="PF00583"/>
    </source>
</evidence>
<dbReference type="PANTHER" id="PTHR20905">
    <property type="entry name" value="N-ACETYLTRANSFERASE-RELATED"/>
    <property type="match status" value="1"/>
</dbReference>
<sequence length="256" mass="29265">MALIPKLFPFNILKSAIKPVLVEPFVRYKSRKGNKNRPWPYVILRPDRESYDEILDIMWNCYFKDEPIVKSLGLGNKPNNIMDQHIMKSLSQGLSLIARCKYDGCIVGAVVNEGTCPWDPDIWDRFACTLCNVKLRQLYQFYAYLQRLPNLWNLACTQKIFEIAHLCVKHEERGKGLATALVRQAIETGADCGYSCIRVDATAIQTQKICERLKMKLVYDVPYCTYIGSNNKPVINPAPPDTSCKIYVATPLLPKR</sequence>